<reference evidence="4 5" key="1">
    <citation type="submission" date="2018-06" db="EMBL/GenBank/DDBJ databases">
        <title>Comparative genomics reveals the genomic features of Rhizophagus irregularis, R. cerebriforme, R. diaphanum and Gigaspora rosea, and their symbiotic lifestyle signature.</title>
        <authorList>
            <person name="Morin E."/>
            <person name="San Clemente H."/>
            <person name="Chen E.C.H."/>
            <person name="De La Providencia I."/>
            <person name="Hainaut M."/>
            <person name="Kuo A."/>
            <person name="Kohler A."/>
            <person name="Murat C."/>
            <person name="Tang N."/>
            <person name="Roy S."/>
            <person name="Loubradou J."/>
            <person name="Henrissat B."/>
            <person name="Grigoriev I.V."/>
            <person name="Corradi N."/>
            <person name="Roux C."/>
            <person name="Martin F.M."/>
        </authorList>
    </citation>
    <scope>NUCLEOTIDE SEQUENCE [LARGE SCALE GENOMIC DNA]</scope>
    <source>
        <strain evidence="4 5">DAOM 227022</strain>
    </source>
</reference>
<feature type="compositionally biased region" description="Gly residues" evidence="1">
    <location>
        <begin position="133"/>
        <end position="173"/>
    </location>
</feature>
<protein>
    <recommendedName>
        <fullName evidence="6">Mid2 domain-containing protein</fullName>
    </recommendedName>
</protein>
<evidence type="ECO:0000256" key="1">
    <source>
        <dbReference type="SAM" id="MobiDB-lite"/>
    </source>
</evidence>
<feature type="signal peptide" evidence="3">
    <location>
        <begin position="1"/>
        <end position="20"/>
    </location>
</feature>
<sequence>MAYRHTKIFILIVFITFNSAFPAYGNSPEECSNCVGECFNKHLGNILKNKPHERELLDQCNKGCDSDHCFNVGFRYEVFVFEETSCINCLSKCCEDPNGTLEVCSSKTCKDCDGKAFKFEDFNKDLKDIKCGGGDGVQNGPGPNGKGQNGPGPNGKGQNGPGPNGKGQNGPGPNGKVPAQPSPTEGPLGPIPPFPPAGVQTCTIPNDLVCFPSGSTPITTIFSQEGVITPTPIPANAKSTTIQSTSTLYVAGYQTTDSLGQPTFIPPSTLYVVKNIAVTEPAAATTTVSDSTTILHDFSSHGFWGVTISFVIATTTLIFMVFA</sequence>
<dbReference type="STRING" id="658196.A0A397TGD2"/>
<dbReference type="OrthoDB" id="2446063at2759"/>
<keyword evidence="3" id="KW-0732">Signal</keyword>
<feature type="region of interest" description="Disordered" evidence="1">
    <location>
        <begin position="133"/>
        <end position="198"/>
    </location>
</feature>
<evidence type="ECO:0000313" key="5">
    <source>
        <dbReference type="Proteomes" id="UP000265703"/>
    </source>
</evidence>
<gene>
    <name evidence="4" type="ORF">C1645_733301</name>
</gene>
<name>A0A397TGD2_9GLOM</name>
<dbReference type="AlphaFoldDB" id="A0A397TGD2"/>
<evidence type="ECO:0000256" key="2">
    <source>
        <dbReference type="SAM" id="Phobius"/>
    </source>
</evidence>
<feature type="chain" id="PRO_5017327041" description="Mid2 domain-containing protein" evidence="3">
    <location>
        <begin position="21"/>
        <end position="323"/>
    </location>
</feature>
<dbReference type="EMBL" id="QKYT01000045">
    <property type="protein sequence ID" value="RIA96419.1"/>
    <property type="molecule type" value="Genomic_DNA"/>
</dbReference>
<comment type="caution">
    <text evidence="4">The sequence shown here is derived from an EMBL/GenBank/DDBJ whole genome shotgun (WGS) entry which is preliminary data.</text>
</comment>
<evidence type="ECO:0000256" key="3">
    <source>
        <dbReference type="SAM" id="SignalP"/>
    </source>
</evidence>
<keyword evidence="2" id="KW-0472">Membrane</keyword>
<proteinExistence type="predicted"/>
<keyword evidence="2" id="KW-0812">Transmembrane</keyword>
<evidence type="ECO:0000313" key="4">
    <source>
        <dbReference type="EMBL" id="RIA96419.1"/>
    </source>
</evidence>
<keyword evidence="2" id="KW-1133">Transmembrane helix</keyword>
<keyword evidence="5" id="KW-1185">Reference proteome</keyword>
<feature type="transmembrane region" description="Helical" evidence="2">
    <location>
        <begin position="302"/>
        <end position="322"/>
    </location>
</feature>
<organism evidence="4 5">
    <name type="scientific">Glomus cerebriforme</name>
    <dbReference type="NCBI Taxonomy" id="658196"/>
    <lineage>
        <taxon>Eukaryota</taxon>
        <taxon>Fungi</taxon>
        <taxon>Fungi incertae sedis</taxon>
        <taxon>Mucoromycota</taxon>
        <taxon>Glomeromycotina</taxon>
        <taxon>Glomeromycetes</taxon>
        <taxon>Glomerales</taxon>
        <taxon>Glomeraceae</taxon>
        <taxon>Glomus</taxon>
    </lineage>
</organism>
<accession>A0A397TGD2</accession>
<evidence type="ECO:0008006" key="6">
    <source>
        <dbReference type="Google" id="ProtNLM"/>
    </source>
</evidence>
<dbReference type="Proteomes" id="UP000265703">
    <property type="component" value="Unassembled WGS sequence"/>
</dbReference>